<reference evidence="2 3" key="2">
    <citation type="journal article" date="2018" name="Hortic Res">
        <title>Improved Brassica rapa reference genome by single-molecule sequencing and chromosome conformation capture technologies.</title>
        <authorList>
            <person name="Zhang L."/>
            <person name="Cai X."/>
            <person name="Wu J."/>
            <person name="Liu M."/>
            <person name="Grob S."/>
            <person name="Cheng F."/>
            <person name="Liang J."/>
            <person name="Cai C."/>
            <person name="Liu Z."/>
            <person name="Liu B."/>
            <person name="Wang F."/>
            <person name="Li S."/>
            <person name="Liu F."/>
            <person name="Li X."/>
            <person name="Cheng L."/>
            <person name="Yang W."/>
            <person name="Li M.H."/>
            <person name="Grossniklaus U."/>
            <person name="Zheng H."/>
            <person name="Wang X."/>
        </authorList>
    </citation>
    <scope>NUCLEOTIDE SEQUENCE [LARGE SCALE GENOMIC DNA]</scope>
    <source>
        <strain evidence="2 3">cv. Chiifu-401-42</strain>
    </source>
</reference>
<evidence type="ECO:0000256" key="1">
    <source>
        <dbReference type="SAM" id="MobiDB-lite"/>
    </source>
</evidence>
<reference evidence="2 3" key="1">
    <citation type="journal article" date="2011" name="Nat. Genet.">
        <title>The genome of the mesopolyploid crop species Brassica rapa.</title>
        <authorList>
            <consortium name="Brassica rapa Genome Sequencing Project Consortium"/>
            <person name="Wang X."/>
            <person name="Wang H."/>
            <person name="Wang J."/>
            <person name="Sun R."/>
            <person name="Wu J."/>
            <person name="Liu S."/>
            <person name="Bai Y."/>
            <person name="Mun J.H."/>
            <person name="Bancroft I."/>
            <person name="Cheng F."/>
            <person name="Huang S."/>
            <person name="Li X."/>
            <person name="Hua W."/>
            <person name="Wang J."/>
            <person name="Wang X."/>
            <person name="Freeling M."/>
            <person name="Pires J.C."/>
            <person name="Paterson A.H."/>
            <person name="Chalhoub B."/>
            <person name="Wang B."/>
            <person name="Hayward A."/>
            <person name="Sharpe A.G."/>
            <person name="Park B.S."/>
            <person name="Weisshaar B."/>
            <person name="Liu B."/>
            <person name="Li B."/>
            <person name="Liu B."/>
            <person name="Tong C."/>
            <person name="Song C."/>
            <person name="Duran C."/>
            <person name="Peng C."/>
            <person name="Geng C."/>
            <person name="Koh C."/>
            <person name="Lin C."/>
            <person name="Edwards D."/>
            <person name="Mu D."/>
            <person name="Shen D."/>
            <person name="Soumpourou E."/>
            <person name="Li F."/>
            <person name="Fraser F."/>
            <person name="Conant G."/>
            <person name="Lassalle G."/>
            <person name="King G.J."/>
            <person name="Bonnema G."/>
            <person name="Tang H."/>
            <person name="Wang H."/>
            <person name="Belcram H."/>
            <person name="Zhou H."/>
            <person name="Hirakawa H."/>
            <person name="Abe H."/>
            <person name="Guo H."/>
            <person name="Wang H."/>
            <person name="Jin H."/>
            <person name="Parkin I.A."/>
            <person name="Batley J."/>
            <person name="Kim J.S."/>
            <person name="Just J."/>
            <person name="Li J."/>
            <person name="Xu J."/>
            <person name="Deng J."/>
            <person name="Kim J.A."/>
            <person name="Li J."/>
            <person name="Yu J."/>
            <person name="Meng J."/>
            <person name="Wang J."/>
            <person name="Min J."/>
            <person name="Poulain J."/>
            <person name="Wang J."/>
            <person name="Hatakeyama K."/>
            <person name="Wu K."/>
            <person name="Wang L."/>
            <person name="Fang L."/>
            <person name="Trick M."/>
            <person name="Links M.G."/>
            <person name="Zhao M."/>
            <person name="Jin M."/>
            <person name="Ramchiary N."/>
            <person name="Drou N."/>
            <person name="Berkman P.J."/>
            <person name="Cai Q."/>
            <person name="Huang Q."/>
            <person name="Li R."/>
            <person name="Tabata S."/>
            <person name="Cheng S."/>
            <person name="Zhang S."/>
            <person name="Zhang S."/>
            <person name="Huang S."/>
            <person name="Sato S."/>
            <person name="Sun S."/>
            <person name="Kwon S.J."/>
            <person name="Choi S.R."/>
            <person name="Lee T.H."/>
            <person name="Fan W."/>
            <person name="Zhao X."/>
            <person name="Tan X."/>
            <person name="Xu X."/>
            <person name="Wang Y."/>
            <person name="Qiu Y."/>
            <person name="Yin Y."/>
            <person name="Li Y."/>
            <person name="Du Y."/>
            <person name="Liao Y."/>
            <person name="Lim Y."/>
            <person name="Narusaka Y."/>
            <person name="Wang Y."/>
            <person name="Wang Z."/>
            <person name="Li Z."/>
            <person name="Wang Z."/>
            <person name="Xiong Z."/>
            <person name="Zhang Z."/>
        </authorList>
    </citation>
    <scope>NUCLEOTIDE SEQUENCE [LARGE SCALE GENOMIC DNA]</scope>
    <source>
        <strain evidence="2 3">cv. Chiifu-401-42</strain>
    </source>
</reference>
<sequence>MSRIRNRRGKEKDGGAETTEAEDVLVVRDALNGTSEMSTLPPPVVEESNERLPPVVEESQAPMVNFDFFCTFNLSAFV</sequence>
<dbReference type="InParanoid" id="M4CF28"/>
<dbReference type="AlphaFoldDB" id="M4CF28"/>
<dbReference type="Proteomes" id="UP000011750">
    <property type="component" value="Chromosome A10"/>
</dbReference>
<name>M4CF28_BRACM</name>
<dbReference type="Gramene" id="Bra002810.1">
    <property type="protein sequence ID" value="Bra002810.1-P"/>
    <property type="gene ID" value="Bra002810"/>
</dbReference>
<reference evidence="2" key="3">
    <citation type="submission" date="2023-03" db="UniProtKB">
        <authorList>
            <consortium name="EnsemblPlants"/>
        </authorList>
    </citation>
    <scope>IDENTIFICATION</scope>
    <source>
        <strain evidence="2">cv. Chiifu-401-42</strain>
    </source>
</reference>
<keyword evidence="3" id="KW-1185">Reference proteome</keyword>
<proteinExistence type="predicted"/>
<accession>M4CF28</accession>
<feature type="region of interest" description="Disordered" evidence="1">
    <location>
        <begin position="1"/>
        <end position="53"/>
    </location>
</feature>
<dbReference type="HOGENOM" id="CLU_2625456_0_0_1"/>
<protein>
    <submittedName>
        <fullName evidence="2">Uncharacterized protein</fullName>
    </submittedName>
</protein>
<dbReference type="EnsemblPlants" id="Bra002810.1">
    <property type="protein sequence ID" value="Bra002810.1-P"/>
    <property type="gene ID" value="Bra002810"/>
</dbReference>
<evidence type="ECO:0000313" key="2">
    <source>
        <dbReference type="EnsemblPlants" id="Bra002810.1-P"/>
    </source>
</evidence>
<organism evidence="2 3">
    <name type="scientific">Brassica campestris</name>
    <name type="common">Field mustard</name>
    <dbReference type="NCBI Taxonomy" id="3711"/>
    <lineage>
        <taxon>Eukaryota</taxon>
        <taxon>Viridiplantae</taxon>
        <taxon>Streptophyta</taxon>
        <taxon>Embryophyta</taxon>
        <taxon>Tracheophyta</taxon>
        <taxon>Spermatophyta</taxon>
        <taxon>Magnoliopsida</taxon>
        <taxon>eudicotyledons</taxon>
        <taxon>Gunneridae</taxon>
        <taxon>Pentapetalae</taxon>
        <taxon>rosids</taxon>
        <taxon>malvids</taxon>
        <taxon>Brassicales</taxon>
        <taxon>Brassicaceae</taxon>
        <taxon>Brassiceae</taxon>
        <taxon>Brassica</taxon>
    </lineage>
</organism>
<evidence type="ECO:0000313" key="3">
    <source>
        <dbReference type="Proteomes" id="UP000011750"/>
    </source>
</evidence>